<evidence type="ECO:0000256" key="3">
    <source>
        <dbReference type="PROSITE-ProRule" id="PRU10007"/>
    </source>
</evidence>
<feature type="active site" evidence="3">
    <location>
        <position position="252"/>
    </location>
</feature>
<evidence type="ECO:0000256" key="2">
    <source>
        <dbReference type="ARBA" id="ARBA00023002"/>
    </source>
</evidence>
<evidence type="ECO:0000313" key="6">
    <source>
        <dbReference type="EMBL" id="AFC32575.1"/>
    </source>
</evidence>
<dbReference type="Proteomes" id="UP000007523">
    <property type="component" value="Chromosome"/>
</dbReference>
<keyword evidence="7" id="KW-1185">Reference proteome</keyword>
<gene>
    <name evidence="6" type="ORF">PM3016_5912</name>
</gene>
<evidence type="ECO:0000256" key="1">
    <source>
        <dbReference type="ARBA" id="ARBA00009986"/>
    </source>
</evidence>
<dbReference type="KEGG" id="pmq:PM3016_5912"/>
<accession>H6NPG3</accession>
<dbReference type="Gene3D" id="3.40.309.10">
    <property type="entry name" value="Aldehyde Dehydrogenase, Chain A, domain 2"/>
    <property type="match status" value="1"/>
</dbReference>
<dbReference type="PROSITE" id="PS00687">
    <property type="entry name" value="ALDEHYDE_DEHYDR_GLU"/>
    <property type="match status" value="1"/>
</dbReference>
<evidence type="ECO:0000256" key="4">
    <source>
        <dbReference type="RuleBase" id="RU003345"/>
    </source>
</evidence>
<evidence type="ECO:0000313" key="7">
    <source>
        <dbReference type="Proteomes" id="UP000007523"/>
    </source>
</evidence>
<dbReference type="InterPro" id="IPR029510">
    <property type="entry name" value="Ald_DH_CS_GLU"/>
</dbReference>
<dbReference type="GO" id="GO:0016620">
    <property type="term" value="F:oxidoreductase activity, acting on the aldehyde or oxo group of donors, NAD or NADP as acceptor"/>
    <property type="evidence" value="ECO:0007669"/>
    <property type="project" value="InterPro"/>
</dbReference>
<dbReference type="InterPro" id="IPR016163">
    <property type="entry name" value="Ald_DH_C"/>
</dbReference>
<name>H6NPG3_9BACL</name>
<dbReference type="FunFam" id="3.40.309.10:FF:000012">
    <property type="entry name" value="Betaine aldehyde dehydrogenase"/>
    <property type="match status" value="1"/>
</dbReference>
<comment type="similarity">
    <text evidence="1 4">Belongs to the aldehyde dehydrogenase family.</text>
</comment>
<feature type="domain" description="Aldehyde dehydrogenase" evidence="5">
    <location>
        <begin position="15"/>
        <end position="481"/>
    </location>
</feature>
<sequence length="485" mass="51520">MTTVIERTAYVDGGWIDPEGRPLKEHYSPLDSSILVGRSLQLTAADVDLAVQAAGLALPGWAGLSGGERGAYLFKAAQKIEEHAQELADLLTLEMGKPIGEARGEVNRAVVLLRYYAGEGLRSVGEVLPATDGVSHLYTTRVPLGVVGLITPWNFPAAIPVWKMAPALIFGNTVVWKPAEHATITASYLMQLLEASGLPRGIVQLVSGSGSVVGQRMLEHPGITGISFTGSDAVGRTVAQAASARHAKYQLEMGGKNASVVLADADLGRAADTIISAAMRSAGQKCTATSRVIVEKSVKAELTALLVERAQRIKLSDPREGDCYLGPVVSKRQYDSILGMVEQGIREGARLLAGGRARTEGGFGKGYYIEPTILDGVDPNSLLAQEEIFGPVLVILEADDLEHAIELANHVRYGLAAALFTQSQKSIHRFVNAIEAGLIKINGETAGVEPQAPFGGMKLSSSYSREQGRAAIEFFTQVKTVAVTP</sequence>
<dbReference type="STRING" id="1116391.PM3016_5912"/>
<dbReference type="Pfam" id="PF00171">
    <property type="entry name" value="Aldedh"/>
    <property type="match status" value="1"/>
</dbReference>
<keyword evidence="2 4" id="KW-0560">Oxidoreductase</keyword>
<dbReference type="InterPro" id="IPR016161">
    <property type="entry name" value="Ald_DH/histidinol_DH"/>
</dbReference>
<reference evidence="6 7" key="1">
    <citation type="journal article" date="2012" name="J. Bacteriol.">
        <title>Complete Genome Sequence of Paenibacillus mucilaginosus 3016, a Bacterium Functional as Microbial Fertilizer.</title>
        <authorList>
            <person name="Ma M."/>
            <person name="Wang Z."/>
            <person name="Li L."/>
            <person name="Jiang X."/>
            <person name="Guan D."/>
            <person name="Cao F."/>
            <person name="Chen H."/>
            <person name="Wang X."/>
            <person name="Shen D."/>
            <person name="Du B."/>
            <person name="Li J."/>
        </authorList>
    </citation>
    <scope>NUCLEOTIDE SEQUENCE [LARGE SCALE GENOMIC DNA]</scope>
    <source>
        <strain evidence="6 7">3016</strain>
    </source>
</reference>
<dbReference type="HOGENOM" id="CLU_005391_1_0_9"/>
<dbReference type="FunFam" id="3.40.605.10:FF:000007">
    <property type="entry name" value="NAD/NADP-dependent betaine aldehyde dehydrogenase"/>
    <property type="match status" value="1"/>
</dbReference>
<dbReference type="InterPro" id="IPR015590">
    <property type="entry name" value="Aldehyde_DH_dom"/>
</dbReference>
<dbReference type="PANTHER" id="PTHR42804:SF1">
    <property type="entry name" value="ALDEHYDE DEHYDROGENASE-RELATED"/>
    <property type="match status" value="1"/>
</dbReference>
<dbReference type="SUPFAM" id="SSF53720">
    <property type="entry name" value="ALDH-like"/>
    <property type="match status" value="1"/>
</dbReference>
<protein>
    <submittedName>
        <fullName evidence="6">Aldehyde dehydrogenase</fullName>
    </submittedName>
</protein>
<dbReference type="Gene3D" id="3.40.605.10">
    <property type="entry name" value="Aldehyde Dehydrogenase, Chain A, domain 1"/>
    <property type="match status" value="1"/>
</dbReference>
<dbReference type="EMBL" id="CP003235">
    <property type="protein sequence ID" value="AFC32575.1"/>
    <property type="molecule type" value="Genomic_DNA"/>
</dbReference>
<dbReference type="InterPro" id="IPR016162">
    <property type="entry name" value="Ald_DH_N"/>
</dbReference>
<proteinExistence type="inferred from homology"/>
<evidence type="ECO:0000259" key="5">
    <source>
        <dbReference type="Pfam" id="PF00171"/>
    </source>
</evidence>
<dbReference type="AlphaFoldDB" id="H6NPG3"/>
<dbReference type="RefSeq" id="WP_014371874.1">
    <property type="nucleotide sequence ID" value="NC_016935.1"/>
</dbReference>
<dbReference type="PANTHER" id="PTHR42804">
    <property type="entry name" value="ALDEHYDE DEHYDROGENASE"/>
    <property type="match status" value="1"/>
</dbReference>
<organism evidence="6 7">
    <name type="scientific">Paenibacillus mucilaginosus 3016</name>
    <dbReference type="NCBI Taxonomy" id="1116391"/>
    <lineage>
        <taxon>Bacteria</taxon>
        <taxon>Bacillati</taxon>
        <taxon>Bacillota</taxon>
        <taxon>Bacilli</taxon>
        <taxon>Bacillales</taxon>
        <taxon>Paenibacillaceae</taxon>
        <taxon>Paenibacillus</taxon>
    </lineage>
</organism>